<keyword evidence="5" id="KW-1185">Reference proteome</keyword>
<evidence type="ECO:0000256" key="1">
    <source>
        <dbReference type="ARBA" id="ARBA00022448"/>
    </source>
</evidence>
<organism evidence="4 5">
    <name type="scientific">Occultella aeris</name>
    <dbReference type="NCBI Taxonomy" id="2761496"/>
    <lineage>
        <taxon>Bacteria</taxon>
        <taxon>Bacillati</taxon>
        <taxon>Actinomycetota</taxon>
        <taxon>Actinomycetes</taxon>
        <taxon>Micrococcales</taxon>
        <taxon>Ruaniaceae</taxon>
        <taxon>Occultella</taxon>
    </lineage>
</organism>
<evidence type="ECO:0000256" key="2">
    <source>
        <dbReference type="ARBA" id="ARBA00022729"/>
    </source>
</evidence>
<feature type="signal peptide" evidence="3">
    <location>
        <begin position="1"/>
        <end position="29"/>
    </location>
</feature>
<name>A0A7M4DMI6_9MICO</name>
<dbReference type="Proteomes" id="UP000419743">
    <property type="component" value="Unassembled WGS sequence"/>
</dbReference>
<evidence type="ECO:0000313" key="4">
    <source>
        <dbReference type="EMBL" id="VZO38596.1"/>
    </source>
</evidence>
<dbReference type="PANTHER" id="PTHR30532">
    <property type="entry name" value="IRON III DICITRATE-BINDING PERIPLASMIC PROTEIN"/>
    <property type="match status" value="1"/>
</dbReference>
<dbReference type="AlphaFoldDB" id="A0A7M4DMI6"/>
<evidence type="ECO:0000313" key="5">
    <source>
        <dbReference type="Proteomes" id="UP000419743"/>
    </source>
</evidence>
<keyword evidence="2 3" id="KW-0732">Signal</keyword>
<dbReference type="EMBL" id="CACRYJ010000048">
    <property type="protein sequence ID" value="VZO38596.1"/>
    <property type="molecule type" value="Genomic_DNA"/>
</dbReference>
<dbReference type="RefSeq" id="WP_156742033.1">
    <property type="nucleotide sequence ID" value="NZ_CACRYJ010000048.1"/>
</dbReference>
<dbReference type="InterPro" id="IPR051313">
    <property type="entry name" value="Bact_iron-sidero_bind"/>
</dbReference>
<accession>A0A7M4DMI6</accession>
<proteinExistence type="predicted"/>
<feature type="chain" id="PRO_5039123162" evidence="3">
    <location>
        <begin position="30"/>
        <end position="335"/>
    </location>
</feature>
<reference evidence="4 5" key="1">
    <citation type="submission" date="2019-11" db="EMBL/GenBank/DDBJ databases">
        <authorList>
            <person name="Criscuolo A."/>
        </authorList>
    </citation>
    <scope>NUCLEOTIDE SEQUENCE [LARGE SCALE GENOMIC DNA]</scope>
    <source>
        <strain evidence="4">CIP111667</strain>
    </source>
</reference>
<dbReference type="Gene3D" id="3.40.50.1980">
    <property type="entry name" value="Nitrogenase molybdenum iron protein domain"/>
    <property type="match status" value="2"/>
</dbReference>
<dbReference type="SUPFAM" id="SSF53807">
    <property type="entry name" value="Helical backbone' metal receptor"/>
    <property type="match status" value="1"/>
</dbReference>
<gene>
    <name evidence="4" type="ORF">HALOF300_03358</name>
</gene>
<keyword evidence="1" id="KW-0813">Transport</keyword>
<dbReference type="PROSITE" id="PS51257">
    <property type="entry name" value="PROKAR_LIPOPROTEIN"/>
    <property type="match status" value="1"/>
</dbReference>
<dbReference type="PANTHER" id="PTHR30532:SF24">
    <property type="entry name" value="FERRIC ENTEROBACTIN-BINDING PERIPLASMIC PROTEIN FEPB"/>
    <property type="match status" value="1"/>
</dbReference>
<evidence type="ECO:0000256" key="3">
    <source>
        <dbReference type="SAM" id="SignalP"/>
    </source>
</evidence>
<sequence>MRRRARITAVLISAVLTVAVGGCAGQSEADAEGGSSAEPGWTYVSGDGETYTADEVPVRIIAEAYAAKVLMEFGITPVAIWASSPVSEDVGLQGVDFTGVEVIGQEWGKIDVAAAAELAPDLIVGDWWPVEEAYSGFEAGVEDSSRRLADLAPVVGASQGDSIVTLIEGYADLAASLGADPEAIAQSRATFEEAVADFEAANEENPGVTALAISPWDTDYSVAVPAYAPELLDFQRWGLDVIVPETPDPDFPYWETLSMETADTYQPDLLLFDDRNHPGNEAILAEAPISREIAAFAAGQTTTWPAYWVHTYGDYAAELTRLAEVIRATDSSVGE</sequence>
<protein>
    <submittedName>
        <fullName evidence="4">Periplasmic binding protein</fullName>
    </submittedName>
</protein>
<comment type="caution">
    <text evidence="4">The sequence shown here is derived from an EMBL/GenBank/DDBJ whole genome shotgun (WGS) entry which is preliminary data.</text>
</comment>
<dbReference type="GO" id="GO:0030288">
    <property type="term" value="C:outer membrane-bounded periplasmic space"/>
    <property type="evidence" value="ECO:0007669"/>
    <property type="project" value="TreeGrafter"/>
</dbReference>